<keyword evidence="2" id="KW-1185">Reference proteome</keyword>
<sequence length="117" mass="13052">MDFYGIDRNATIDHCDSLALGRHDRDTQNISSWNRIRPEHVVDLLDQAATDARGDARDLAVMLSRFAWRISSGSASAQGNSNRIVNNVREITVSVAGRNFQLHCTETPSLKLERITA</sequence>
<accession>A0ABP7MRI2</accession>
<organism evidence="1 2">
    <name type="scientific">Luteimonas lutimaris</name>
    <dbReference type="NCBI Taxonomy" id="698645"/>
    <lineage>
        <taxon>Bacteria</taxon>
        <taxon>Pseudomonadati</taxon>
        <taxon>Pseudomonadota</taxon>
        <taxon>Gammaproteobacteria</taxon>
        <taxon>Lysobacterales</taxon>
        <taxon>Lysobacteraceae</taxon>
        <taxon>Luteimonas</taxon>
    </lineage>
</organism>
<comment type="caution">
    <text evidence="1">The sequence shown here is derived from an EMBL/GenBank/DDBJ whole genome shotgun (WGS) entry which is preliminary data.</text>
</comment>
<evidence type="ECO:0000313" key="2">
    <source>
        <dbReference type="Proteomes" id="UP001501727"/>
    </source>
</evidence>
<dbReference type="RefSeq" id="WP_344760008.1">
    <property type="nucleotide sequence ID" value="NZ_BAAAZU010000012.1"/>
</dbReference>
<protein>
    <submittedName>
        <fullName evidence="1">Uncharacterized protein</fullName>
    </submittedName>
</protein>
<dbReference type="Proteomes" id="UP001501727">
    <property type="component" value="Unassembled WGS sequence"/>
</dbReference>
<proteinExistence type="predicted"/>
<gene>
    <name evidence="1" type="ORF">GCM10022229_21610</name>
</gene>
<name>A0ABP7MRI2_9GAMM</name>
<reference evidence="2" key="1">
    <citation type="journal article" date="2019" name="Int. J. Syst. Evol. Microbiol.">
        <title>The Global Catalogue of Microorganisms (GCM) 10K type strain sequencing project: providing services to taxonomists for standard genome sequencing and annotation.</title>
        <authorList>
            <consortium name="The Broad Institute Genomics Platform"/>
            <consortium name="The Broad Institute Genome Sequencing Center for Infectious Disease"/>
            <person name="Wu L."/>
            <person name="Ma J."/>
        </authorList>
    </citation>
    <scope>NUCLEOTIDE SEQUENCE [LARGE SCALE GENOMIC DNA]</scope>
    <source>
        <strain evidence="2">JCM 16916</strain>
    </source>
</reference>
<evidence type="ECO:0000313" key="1">
    <source>
        <dbReference type="EMBL" id="GAA3927138.1"/>
    </source>
</evidence>
<dbReference type="EMBL" id="BAAAZU010000012">
    <property type="protein sequence ID" value="GAA3927138.1"/>
    <property type="molecule type" value="Genomic_DNA"/>
</dbReference>